<evidence type="ECO:0000256" key="5">
    <source>
        <dbReference type="ARBA" id="ARBA00038253"/>
    </source>
</evidence>
<name>A0A9D9HV49_9BACT</name>
<comment type="caution">
    <text evidence="7">The sequence shown here is derived from an EMBL/GenBank/DDBJ whole genome shotgun (WGS) entry which is preliminary data.</text>
</comment>
<dbReference type="Proteomes" id="UP000823641">
    <property type="component" value="Unassembled WGS sequence"/>
</dbReference>
<dbReference type="PANTHER" id="PTHR46630">
    <property type="entry name" value="TETRATRICOPEPTIDE REPEAT PROTEIN 29"/>
    <property type="match status" value="1"/>
</dbReference>
<keyword evidence="6" id="KW-0812">Transmembrane</keyword>
<dbReference type="InterPro" id="IPR051476">
    <property type="entry name" value="Bac_ResReg_Asp_Phosphatase"/>
</dbReference>
<evidence type="ECO:0000256" key="3">
    <source>
        <dbReference type="ARBA" id="ARBA00022737"/>
    </source>
</evidence>
<keyword evidence="6" id="KW-1133">Transmembrane helix</keyword>
<dbReference type="Gene3D" id="1.25.40.10">
    <property type="entry name" value="Tetratricopeptide repeat domain"/>
    <property type="match status" value="2"/>
</dbReference>
<keyword evidence="3" id="KW-0677">Repeat</keyword>
<evidence type="ECO:0000256" key="2">
    <source>
        <dbReference type="ARBA" id="ARBA00022490"/>
    </source>
</evidence>
<proteinExistence type="inferred from homology"/>
<evidence type="ECO:0000256" key="4">
    <source>
        <dbReference type="ARBA" id="ARBA00022803"/>
    </source>
</evidence>
<evidence type="ECO:0000256" key="1">
    <source>
        <dbReference type="ARBA" id="ARBA00004496"/>
    </source>
</evidence>
<keyword evidence="6" id="KW-0472">Membrane</keyword>
<dbReference type="InterPro" id="IPR019734">
    <property type="entry name" value="TPR_rpt"/>
</dbReference>
<protein>
    <submittedName>
        <fullName evidence="7">Tetratricopeptide repeat protein</fullName>
    </submittedName>
</protein>
<sequence length="570" mass="64272">MEHLCRFLFIFLLFVSACAGGGSPSRRLLERADSLLDVRPDSALRLLQGFSPRQLADRGGRMHYALLLMQAKYKNYLPVSEDDTLARELVSYYADAGDAGMQARAYYNLGCVYEDRQEPDLALKAYHEAGRQARRAGDTRTLCRTYNNLAYICLNQGMPGRADSLYAEVEQLARQAGDSVRLAEALLRRGSYALALGDTAYPLAEQRIKSGYGLARGLHSATLTRLAYYSLGLLFDYTGHPEEALKTAQEFVLEAQHDTAMLASANLLLGNVYCRLKRYDGADSCLQQVVQMGDCTLRERACALLSHLAEQEGDYERSLRWEKERKKYNQMKRAVFSHEVETAVAAKEVELAESLRSRDVSFSLLGWGMVALVLLGAGSILIGRVNRRKKERTPMTKEDFSEVSSVPVMNEPAETVVEDEPVMWDYSVFKKKMQDTEAGQILASIWSACKKKAVCERRWDVEQREAFLRQVEVFLPGHQQALTEHFPGLTEKEVTVCYLYLLGFSDEQVGIFLERDRSTAYRWRKVMMLHKMGLESTDMDCLVKACHLRPEIALNATNATTDATNATTKK</sequence>
<dbReference type="PROSITE" id="PS51257">
    <property type="entry name" value="PROKAR_LIPOPROTEIN"/>
    <property type="match status" value="1"/>
</dbReference>
<accession>A0A9D9HV49</accession>
<dbReference type="AlphaFoldDB" id="A0A9D9HV49"/>
<gene>
    <name evidence="7" type="ORF">IAA73_07910</name>
</gene>
<dbReference type="SUPFAM" id="SSF48452">
    <property type="entry name" value="TPR-like"/>
    <property type="match status" value="2"/>
</dbReference>
<dbReference type="PANTHER" id="PTHR46630:SF1">
    <property type="entry name" value="TETRATRICOPEPTIDE REPEAT PROTEIN 29"/>
    <property type="match status" value="1"/>
</dbReference>
<dbReference type="Pfam" id="PF13181">
    <property type="entry name" value="TPR_8"/>
    <property type="match status" value="1"/>
</dbReference>
<organism evidence="7 8">
    <name type="scientific">Candidatus Gallipaludibacter merdavium</name>
    <dbReference type="NCBI Taxonomy" id="2840839"/>
    <lineage>
        <taxon>Bacteria</taxon>
        <taxon>Pseudomonadati</taxon>
        <taxon>Bacteroidota</taxon>
        <taxon>Bacteroidia</taxon>
        <taxon>Bacteroidales</taxon>
        <taxon>Candidatus Gallipaludibacter</taxon>
    </lineage>
</organism>
<dbReference type="GO" id="GO:0005737">
    <property type="term" value="C:cytoplasm"/>
    <property type="evidence" value="ECO:0007669"/>
    <property type="project" value="UniProtKB-SubCell"/>
</dbReference>
<comment type="subcellular location">
    <subcellularLocation>
        <location evidence="1">Cytoplasm</location>
    </subcellularLocation>
</comment>
<evidence type="ECO:0000256" key="6">
    <source>
        <dbReference type="SAM" id="Phobius"/>
    </source>
</evidence>
<keyword evidence="2" id="KW-0963">Cytoplasm</keyword>
<evidence type="ECO:0000313" key="8">
    <source>
        <dbReference type="Proteomes" id="UP000823641"/>
    </source>
</evidence>
<feature type="transmembrane region" description="Helical" evidence="6">
    <location>
        <begin position="364"/>
        <end position="385"/>
    </location>
</feature>
<dbReference type="InterPro" id="IPR011990">
    <property type="entry name" value="TPR-like_helical_dom_sf"/>
</dbReference>
<evidence type="ECO:0000313" key="7">
    <source>
        <dbReference type="EMBL" id="MBO8460239.1"/>
    </source>
</evidence>
<reference evidence="7" key="2">
    <citation type="journal article" date="2021" name="PeerJ">
        <title>Extensive microbial diversity within the chicken gut microbiome revealed by metagenomics and culture.</title>
        <authorList>
            <person name="Gilroy R."/>
            <person name="Ravi A."/>
            <person name="Getino M."/>
            <person name="Pursley I."/>
            <person name="Horton D.L."/>
            <person name="Alikhan N.F."/>
            <person name="Baker D."/>
            <person name="Gharbi K."/>
            <person name="Hall N."/>
            <person name="Watson M."/>
            <person name="Adriaenssens E.M."/>
            <person name="Foster-Nyarko E."/>
            <person name="Jarju S."/>
            <person name="Secka A."/>
            <person name="Antonio M."/>
            <person name="Oren A."/>
            <person name="Chaudhuri R.R."/>
            <person name="La Ragione R."/>
            <person name="Hildebrand F."/>
            <person name="Pallen M.J."/>
        </authorList>
    </citation>
    <scope>NUCLEOTIDE SEQUENCE</scope>
    <source>
        <strain evidence="7">G3-3990</strain>
    </source>
</reference>
<reference evidence="7" key="1">
    <citation type="submission" date="2020-10" db="EMBL/GenBank/DDBJ databases">
        <authorList>
            <person name="Gilroy R."/>
        </authorList>
    </citation>
    <scope>NUCLEOTIDE SEQUENCE</scope>
    <source>
        <strain evidence="7">G3-3990</strain>
    </source>
</reference>
<keyword evidence="4" id="KW-0802">TPR repeat</keyword>
<dbReference type="EMBL" id="JADIMG010000075">
    <property type="protein sequence ID" value="MBO8460239.1"/>
    <property type="molecule type" value="Genomic_DNA"/>
</dbReference>
<comment type="similarity">
    <text evidence="5">Belongs to the Rap family.</text>
</comment>
<dbReference type="SMART" id="SM00028">
    <property type="entry name" value="TPR"/>
    <property type="match status" value="4"/>
</dbReference>